<sequence length="86" mass="9956">MLLGLRSRGSPRGSVQSVVQRVVDYRRMKEYSPGSPAYLWGEGFRSWHLRCWWCVDGVKGHQEIVKNRDPTVLSLPAKVTKDTNYY</sequence>
<reference evidence="1" key="1">
    <citation type="journal article" date="2022" name="bioRxiv">
        <title>Sequencing and chromosome-scale assembly of the giantPleurodeles waltlgenome.</title>
        <authorList>
            <person name="Brown T."/>
            <person name="Elewa A."/>
            <person name="Iarovenko S."/>
            <person name="Subramanian E."/>
            <person name="Araus A.J."/>
            <person name="Petzold A."/>
            <person name="Susuki M."/>
            <person name="Suzuki K.-i.T."/>
            <person name="Hayashi T."/>
            <person name="Toyoda A."/>
            <person name="Oliveira C."/>
            <person name="Osipova E."/>
            <person name="Leigh N.D."/>
            <person name="Simon A."/>
            <person name="Yun M.H."/>
        </authorList>
    </citation>
    <scope>NUCLEOTIDE SEQUENCE</scope>
    <source>
        <strain evidence="1">20211129_DDA</strain>
        <tissue evidence="1">Liver</tissue>
    </source>
</reference>
<dbReference type="Proteomes" id="UP001066276">
    <property type="component" value="Chromosome 9"/>
</dbReference>
<dbReference type="EMBL" id="JANPWB010000013">
    <property type="protein sequence ID" value="KAJ1107050.1"/>
    <property type="molecule type" value="Genomic_DNA"/>
</dbReference>
<comment type="caution">
    <text evidence="1">The sequence shown here is derived from an EMBL/GenBank/DDBJ whole genome shotgun (WGS) entry which is preliminary data.</text>
</comment>
<accession>A0AAV7MWF1</accession>
<gene>
    <name evidence="1" type="ORF">NDU88_004447</name>
</gene>
<name>A0AAV7MWF1_PLEWA</name>
<organism evidence="1 2">
    <name type="scientific">Pleurodeles waltl</name>
    <name type="common">Iberian ribbed newt</name>
    <dbReference type="NCBI Taxonomy" id="8319"/>
    <lineage>
        <taxon>Eukaryota</taxon>
        <taxon>Metazoa</taxon>
        <taxon>Chordata</taxon>
        <taxon>Craniata</taxon>
        <taxon>Vertebrata</taxon>
        <taxon>Euteleostomi</taxon>
        <taxon>Amphibia</taxon>
        <taxon>Batrachia</taxon>
        <taxon>Caudata</taxon>
        <taxon>Salamandroidea</taxon>
        <taxon>Salamandridae</taxon>
        <taxon>Pleurodelinae</taxon>
        <taxon>Pleurodeles</taxon>
    </lineage>
</organism>
<evidence type="ECO:0000313" key="1">
    <source>
        <dbReference type="EMBL" id="KAJ1107050.1"/>
    </source>
</evidence>
<proteinExistence type="predicted"/>
<dbReference type="AlphaFoldDB" id="A0AAV7MWF1"/>
<protein>
    <submittedName>
        <fullName evidence="1">Uncharacterized protein</fullName>
    </submittedName>
</protein>
<evidence type="ECO:0000313" key="2">
    <source>
        <dbReference type="Proteomes" id="UP001066276"/>
    </source>
</evidence>
<keyword evidence="2" id="KW-1185">Reference proteome</keyword>